<keyword evidence="2 4" id="KW-0067">ATP-binding</keyword>
<protein>
    <submittedName>
        <fullName evidence="4">Macrolide transport system ATP-binding/permease protein</fullName>
    </submittedName>
</protein>
<comment type="caution">
    <text evidence="4">The sequence shown here is derived from an EMBL/GenBank/DDBJ whole genome shotgun (WGS) entry which is preliminary data.</text>
</comment>
<dbReference type="InterPro" id="IPR051309">
    <property type="entry name" value="ABCF_ATPase"/>
</dbReference>
<dbReference type="PROSITE" id="PS50893">
    <property type="entry name" value="ABC_TRANSPORTER_2"/>
    <property type="match status" value="2"/>
</dbReference>
<dbReference type="SUPFAM" id="SSF52540">
    <property type="entry name" value="P-loop containing nucleoside triphosphate hydrolases"/>
    <property type="match status" value="2"/>
</dbReference>
<keyword evidence="1" id="KW-0547">Nucleotide-binding</keyword>
<dbReference type="CDD" id="cd03221">
    <property type="entry name" value="ABCF_EF-3"/>
    <property type="match status" value="1"/>
</dbReference>
<evidence type="ECO:0000313" key="4">
    <source>
        <dbReference type="EMBL" id="MBB2893313.1"/>
    </source>
</evidence>
<evidence type="ECO:0000313" key="5">
    <source>
        <dbReference type="Proteomes" id="UP000559182"/>
    </source>
</evidence>
<feature type="domain" description="ABC transporter" evidence="3">
    <location>
        <begin position="339"/>
        <end position="528"/>
    </location>
</feature>
<feature type="domain" description="ABC transporter" evidence="3">
    <location>
        <begin position="3"/>
        <end position="251"/>
    </location>
</feature>
<dbReference type="AlphaFoldDB" id="A0A839NAR7"/>
<reference evidence="4 5" key="1">
    <citation type="submission" date="2020-08" db="EMBL/GenBank/DDBJ databases">
        <title>Sequencing the genomes of 1000 actinobacteria strains.</title>
        <authorList>
            <person name="Klenk H.-P."/>
        </authorList>
    </citation>
    <scope>NUCLEOTIDE SEQUENCE [LARGE SCALE GENOMIC DNA]</scope>
    <source>
        <strain evidence="4 5">DSM 105369</strain>
    </source>
</reference>
<organism evidence="4 5">
    <name type="scientific">Flexivirga oryzae</name>
    <dbReference type="NCBI Taxonomy" id="1794944"/>
    <lineage>
        <taxon>Bacteria</taxon>
        <taxon>Bacillati</taxon>
        <taxon>Actinomycetota</taxon>
        <taxon>Actinomycetes</taxon>
        <taxon>Micrococcales</taxon>
        <taxon>Dermacoccaceae</taxon>
        <taxon>Flexivirga</taxon>
    </lineage>
</organism>
<name>A0A839NAR7_9MICO</name>
<dbReference type="Pfam" id="PF00005">
    <property type="entry name" value="ABC_tran"/>
    <property type="match status" value="2"/>
</dbReference>
<dbReference type="RefSeq" id="WP_183321643.1">
    <property type="nucleotide sequence ID" value="NZ_JACHVQ010000002.1"/>
</dbReference>
<sequence>MSLLITDLVCSYADRRVLDGVSLSVTDGATVGLVGENGSGKSTLLRVVAGLHEADGGSVSVSLDLGFFSQDTGLDASATLGQVLYDALAPLHEATRRLEALAERMSDDTAAAAEYAAVLEWAVHHDAWDADRRAEVAAHRLGLGEIDRGRTVSSMSGGERSRLALAALLTRRPEVLLLDEPTNHLDDDALDFLETELAAMNGATLVASHDRVFLDRTCTAIVDLDPSHFGTDGRGGRLFSGNFTDYLAAKRDSRVRWQEEFEAQQDELNALRVAARTTNTDIAHNRGPRDNDKFIYGFKGQRVQATVSRRRRNAEQRIELLERERIPKPPAPMHFSGSFDREPIASVMLRSVRVPGRLRCDRLDVAPGEQLLVTGANGAGKSTLLDVIAGRLAVADGDVQVRARQIGLLTQDVSLTDLSTSAAALFDEVDSRISLSSLGLLHPRDHRRRIGALSLGQQRRVELALLIARQPDLLLLDEPTNHLSLSLVDELEEALDASPVTVILASHDRWIRRRWAGDAIHLEPAGRA</sequence>
<dbReference type="InterPro" id="IPR003593">
    <property type="entry name" value="AAA+_ATPase"/>
</dbReference>
<evidence type="ECO:0000256" key="2">
    <source>
        <dbReference type="ARBA" id="ARBA00022840"/>
    </source>
</evidence>
<evidence type="ECO:0000259" key="3">
    <source>
        <dbReference type="PROSITE" id="PS50893"/>
    </source>
</evidence>
<keyword evidence="5" id="KW-1185">Reference proteome</keyword>
<dbReference type="SMART" id="SM00382">
    <property type="entry name" value="AAA"/>
    <property type="match status" value="2"/>
</dbReference>
<dbReference type="GO" id="GO:0016887">
    <property type="term" value="F:ATP hydrolysis activity"/>
    <property type="evidence" value="ECO:0007669"/>
    <property type="project" value="InterPro"/>
</dbReference>
<dbReference type="FunFam" id="3.40.50.300:FF:000011">
    <property type="entry name" value="Putative ABC transporter ATP-binding component"/>
    <property type="match status" value="1"/>
</dbReference>
<dbReference type="PANTHER" id="PTHR42855:SF1">
    <property type="entry name" value="ABC TRANSPORTER DOMAIN-CONTAINING PROTEIN"/>
    <property type="match status" value="1"/>
</dbReference>
<evidence type="ECO:0000256" key="1">
    <source>
        <dbReference type="ARBA" id="ARBA00022741"/>
    </source>
</evidence>
<dbReference type="Proteomes" id="UP000559182">
    <property type="component" value="Unassembled WGS sequence"/>
</dbReference>
<dbReference type="PROSITE" id="PS00211">
    <property type="entry name" value="ABC_TRANSPORTER_1"/>
    <property type="match status" value="2"/>
</dbReference>
<gene>
    <name evidence="4" type="ORF">FHU39_003331</name>
</gene>
<dbReference type="EMBL" id="JACHVQ010000002">
    <property type="protein sequence ID" value="MBB2893313.1"/>
    <property type="molecule type" value="Genomic_DNA"/>
</dbReference>
<dbReference type="Gene3D" id="3.40.50.300">
    <property type="entry name" value="P-loop containing nucleotide triphosphate hydrolases"/>
    <property type="match status" value="2"/>
</dbReference>
<dbReference type="PANTHER" id="PTHR42855">
    <property type="entry name" value="ABC TRANSPORTER ATP-BINDING SUBUNIT"/>
    <property type="match status" value="1"/>
</dbReference>
<dbReference type="InterPro" id="IPR027417">
    <property type="entry name" value="P-loop_NTPase"/>
</dbReference>
<dbReference type="GO" id="GO:0005524">
    <property type="term" value="F:ATP binding"/>
    <property type="evidence" value="ECO:0007669"/>
    <property type="project" value="UniProtKB-KW"/>
</dbReference>
<accession>A0A839NAR7</accession>
<dbReference type="InterPro" id="IPR017871">
    <property type="entry name" value="ABC_transporter-like_CS"/>
</dbReference>
<dbReference type="InterPro" id="IPR003439">
    <property type="entry name" value="ABC_transporter-like_ATP-bd"/>
</dbReference>
<proteinExistence type="predicted"/>